<evidence type="ECO:0000313" key="3">
    <source>
        <dbReference type="Proteomes" id="UP001341840"/>
    </source>
</evidence>
<accession>A0ABU6UTV4</accession>
<keyword evidence="3" id="KW-1185">Reference proteome</keyword>
<feature type="compositionally biased region" description="Acidic residues" evidence="1">
    <location>
        <begin position="73"/>
        <end position="86"/>
    </location>
</feature>
<dbReference type="Proteomes" id="UP001341840">
    <property type="component" value="Unassembled WGS sequence"/>
</dbReference>
<organism evidence="2 3">
    <name type="scientific">Stylosanthes scabra</name>
    <dbReference type="NCBI Taxonomy" id="79078"/>
    <lineage>
        <taxon>Eukaryota</taxon>
        <taxon>Viridiplantae</taxon>
        <taxon>Streptophyta</taxon>
        <taxon>Embryophyta</taxon>
        <taxon>Tracheophyta</taxon>
        <taxon>Spermatophyta</taxon>
        <taxon>Magnoliopsida</taxon>
        <taxon>eudicotyledons</taxon>
        <taxon>Gunneridae</taxon>
        <taxon>Pentapetalae</taxon>
        <taxon>rosids</taxon>
        <taxon>fabids</taxon>
        <taxon>Fabales</taxon>
        <taxon>Fabaceae</taxon>
        <taxon>Papilionoideae</taxon>
        <taxon>50 kb inversion clade</taxon>
        <taxon>dalbergioids sensu lato</taxon>
        <taxon>Dalbergieae</taxon>
        <taxon>Pterocarpus clade</taxon>
        <taxon>Stylosanthes</taxon>
    </lineage>
</organism>
<proteinExistence type="predicted"/>
<protein>
    <recommendedName>
        <fullName evidence="4">CCHC-type domain-containing protein</fullName>
    </recommendedName>
</protein>
<dbReference type="InterPro" id="IPR036875">
    <property type="entry name" value="Znf_CCHC_sf"/>
</dbReference>
<evidence type="ECO:0008006" key="4">
    <source>
        <dbReference type="Google" id="ProtNLM"/>
    </source>
</evidence>
<feature type="region of interest" description="Disordered" evidence="1">
    <location>
        <begin position="61"/>
        <end position="103"/>
    </location>
</feature>
<reference evidence="2 3" key="1">
    <citation type="journal article" date="2023" name="Plants (Basel)">
        <title>Bridging the Gap: Combining Genomics and Transcriptomics Approaches to Understand Stylosanthes scabra, an Orphan Legume from the Brazilian Caatinga.</title>
        <authorList>
            <person name="Ferreira-Neto J.R.C."/>
            <person name="da Silva M.D."/>
            <person name="Binneck E."/>
            <person name="de Melo N.F."/>
            <person name="da Silva R.H."/>
            <person name="de Melo A.L.T.M."/>
            <person name="Pandolfi V."/>
            <person name="Bustamante F.O."/>
            <person name="Brasileiro-Vidal A.C."/>
            <person name="Benko-Iseppon A.M."/>
        </authorList>
    </citation>
    <scope>NUCLEOTIDE SEQUENCE [LARGE SCALE GENOMIC DNA]</scope>
    <source>
        <tissue evidence="2">Leaves</tissue>
    </source>
</reference>
<comment type="caution">
    <text evidence="2">The sequence shown here is derived from an EMBL/GenBank/DDBJ whole genome shotgun (WGS) entry which is preliminary data.</text>
</comment>
<evidence type="ECO:0000256" key="1">
    <source>
        <dbReference type="SAM" id="MobiDB-lite"/>
    </source>
</evidence>
<name>A0ABU6UTV4_9FABA</name>
<evidence type="ECO:0000313" key="2">
    <source>
        <dbReference type="EMBL" id="MED6164715.1"/>
    </source>
</evidence>
<gene>
    <name evidence="2" type="ORF">PIB30_092822</name>
</gene>
<dbReference type="EMBL" id="JASCZI010122769">
    <property type="protein sequence ID" value="MED6164715.1"/>
    <property type="molecule type" value="Genomic_DNA"/>
</dbReference>
<sequence>MRVLSRMKRALEEAFPSTDRGRVSGRKCESVNILDPPIIRSKGAPRGFTNAKNAQQCRKCKGVGHDRHNCPAYDEDYRDSHDEELDSAVGRSSMPAKRKRARR</sequence>
<dbReference type="SUPFAM" id="SSF57756">
    <property type="entry name" value="Retrovirus zinc finger-like domains"/>
    <property type="match status" value="1"/>
</dbReference>